<evidence type="ECO:0008006" key="3">
    <source>
        <dbReference type="Google" id="ProtNLM"/>
    </source>
</evidence>
<dbReference type="SUPFAM" id="SSF52047">
    <property type="entry name" value="RNI-like"/>
    <property type="match status" value="1"/>
</dbReference>
<proteinExistence type="predicted"/>
<dbReference type="OrthoDB" id="2224310at2759"/>
<dbReference type="EMBL" id="JAEPRB010000930">
    <property type="protein sequence ID" value="KAG2210210.1"/>
    <property type="molecule type" value="Genomic_DNA"/>
</dbReference>
<gene>
    <name evidence="1" type="ORF">INT45_004030</name>
</gene>
<organism evidence="1 2">
    <name type="scientific">Circinella minor</name>
    <dbReference type="NCBI Taxonomy" id="1195481"/>
    <lineage>
        <taxon>Eukaryota</taxon>
        <taxon>Fungi</taxon>
        <taxon>Fungi incertae sedis</taxon>
        <taxon>Mucoromycota</taxon>
        <taxon>Mucoromycotina</taxon>
        <taxon>Mucoromycetes</taxon>
        <taxon>Mucorales</taxon>
        <taxon>Lichtheimiaceae</taxon>
        <taxon>Circinella</taxon>
    </lineage>
</organism>
<comment type="caution">
    <text evidence="1">The sequence shown here is derived from an EMBL/GenBank/DDBJ whole genome shotgun (WGS) entry which is preliminary data.</text>
</comment>
<protein>
    <recommendedName>
        <fullName evidence="3">F-box domain-containing protein</fullName>
    </recommendedName>
</protein>
<dbReference type="AlphaFoldDB" id="A0A8H7RGY7"/>
<dbReference type="Proteomes" id="UP000646827">
    <property type="component" value="Unassembled WGS sequence"/>
</dbReference>
<name>A0A8H7RGY7_9FUNG</name>
<evidence type="ECO:0000313" key="2">
    <source>
        <dbReference type="Proteomes" id="UP000646827"/>
    </source>
</evidence>
<evidence type="ECO:0000313" key="1">
    <source>
        <dbReference type="EMBL" id="KAG2210210.1"/>
    </source>
</evidence>
<sequence length="383" mass="44162">MFITNGFEAIQNIPQASTRFFNVIEGLIGNQLTTLSICYHHDISLLRIAAACPLLQHFYIRLHPDPEQPFEEDGYQLTTNNNTQLLPHLVYLVIDCRFQFSSRVAPLLRQSPNLRILHFTSSTPCDFIPEAIGGNDVDFVSIMKICPDIFHLECHFDDFDDYLKLVPDYESISYSKEHKGLRRLVYNDDDYVTSPRSGRVLQLLHHTYLTLTVLKIKQFWCPKYLNSMNTPAWADLASVLLPTLQELSVAFLNKHDMNAVCGFLQQYRFCKKTNLKKVSFRVWSFGFNKPLIAALSTIYSLVLVKFDVDDESEGNLDALVSFPDNFSLFRLSSNLKTIQIDGRVKLSGNDSEMLNQYTRYITPSVIPNPFPYQMLYVTYTRKF</sequence>
<keyword evidence="2" id="KW-1185">Reference proteome</keyword>
<accession>A0A8H7RGY7</accession>
<reference evidence="1 2" key="1">
    <citation type="submission" date="2020-12" db="EMBL/GenBank/DDBJ databases">
        <title>Metabolic potential, ecology and presence of endohyphal bacteria is reflected in genomic diversity of Mucoromycotina.</title>
        <authorList>
            <person name="Muszewska A."/>
            <person name="Okrasinska A."/>
            <person name="Steczkiewicz K."/>
            <person name="Drgas O."/>
            <person name="Orlowska M."/>
            <person name="Perlinska-Lenart U."/>
            <person name="Aleksandrzak-Piekarczyk T."/>
            <person name="Szatraj K."/>
            <person name="Zielenkiewicz U."/>
            <person name="Pilsyk S."/>
            <person name="Malc E."/>
            <person name="Mieczkowski P."/>
            <person name="Kruszewska J.S."/>
            <person name="Biernat P."/>
            <person name="Pawlowska J."/>
        </authorList>
    </citation>
    <scope>NUCLEOTIDE SEQUENCE [LARGE SCALE GENOMIC DNA]</scope>
    <source>
        <strain evidence="1 2">CBS 142.35</strain>
    </source>
</reference>